<reference evidence="2" key="1">
    <citation type="submission" date="2020-05" db="EMBL/GenBank/DDBJ databases">
        <title>Mycena genomes resolve the evolution of fungal bioluminescence.</title>
        <authorList>
            <person name="Tsai I.J."/>
        </authorList>
    </citation>
    <scope>NUCLEOTIDE SEQUENCE</scope>
    <source>
        <strain evidence="2">160909Yilan</strain>
    </source>
</reference>
<organism evidence="2 3">
    <name type="scientific">Mycena sanguinolenta</name>
    <dbReference type="NCBI Taxonomy" id="230812"/>
    <lineage>
        <taxon>Eukaryota</taxon>
        <taxon>Fungi</taxon>
        <taxon>Dikarya</taxon>
        <taxon>Basidiomycota</taxon>
        <taxon>Agaricomycotina</taxon>
        <taxon>Agaricomycetes</taxon>
        <taxon>Agaricomycetidae</taxon>
        <taxon>Agaricales</taxon>
        <taxon>Marasmiineae</taxon>
        <taxon>Mycenaceae</taxon>
        <taxon>Mycena</taxon>
    </lineage>
</organism>
<evidence type="ECO:0000256" key="1">
    <source>
        <dbReference type="SAM" id="MobiDB-lite"/>
    </source>
</evidence>
<sequence>MGGHSSSAVLLYISSSAARAISVYLGKRMGGGVHGLNGGSALSANLHAANACIIMTLPANMGGVPLSPPPSPRYSFPPRLPPILTSPPTDDPLLDHALHAHAPPARLRRAAPRWASGRTTVGLEQEIGVGSLTDGEDDLASG</sequence>
<dbReference type="EMBL" id="JACAZH010000005">
    <property type="protein sequence ID" value="KAF7367576.1"/>
    <property type="molecule type" value="Genomic_DNA"/>
</dbReference>
<gene>
    <name evidence="2" type="ORF">MSAN_00820800</name>
</gene>
<feature type="region of interest" description="Disordered" evidence="1">
    <location>
        <begin position="67"/>
        <end position="96"/>
    </location>
</feature>
<accession>A0A8H6YZD6</accession>
<dbReference type="Proteomes" id="UP000623467">
    <property type="component" value="Unassembled WGS sequence"/>
</dbReference>
<keyword evidence="3" id="KW-1185">Reference proteome</keyword>
<protein>
    <submittedName>
        <fullName evidence="2">Ammonium transporter</fullName>
    </submittedName>
</protein>
<evidence type="ECO:0000313" key="3">
    <source>
        <dbReference type="Proteomes" id="UP000623467"/>
    </source>
</evidence>
<name>A0A8H6YZD6_9AGAR</name>
<proteinExistence type="predicted"/>
<comment type="caution">
    <text evidence="2">The sequence shown here is derived from an EMBL/GenBank/DDBJ whole genome shotgun (WGS) entry which is preliminary data.</text>
</comment>
<evidence type="ECO:0000313" key="2">
    <source>
        <dbReference type="EMBL" id="KAF7367576.1"/>
    </source>
</evidence>
<dbReference type="AlphaFoldDB" id="A0A8H6YZD6"/>